<organism evidence="1 2">
    <name type="scientific">SAR324 cluster bacterium</name>
    <dbReference type="NCBI Taxonomy" id="2024889"/>
    <lineage>
        <taxon>Bacteria</taxon>
        <taxon>Deltaproteobacteria</taxon>
        <taxon>SAR324 cluster</taxon>
    </lineage>
</organism>
<dbReference type="Pfam" id="PF11756">
    <property type="entry name" value="YgbA_NO"/>
    <property type="match status" value="1"/>
</dbReference>
<protein>
    <submittedName>
        <fullName evidence="1">Nitrous oxide-stimulated promoter family protein</fullName>
    </submittedName>
</protein>
<reference evidence="1 2" key="1">
    <citation type="journal article" date="2020" name="Biotechnol. Biofuels">
        <title>New insights from the biogas microbiome by comprehensive genome-resolved metagenomics of nearly 1600 species originating from multiple anaerobic digesters.</title>
        <authorList>
            <person name="Campanaro S."/>
            <person name="Treu L."/>
            <person name="Rodriguez-R L.M."/>
            <person name="Kovalovszki A."/>
            <person name="Ziels R.M."/>
            <person name="Maus I."/>
            <person name="Zhu X."/>
            <person name="Kougias P.G."/>
            <person name="Basile A."/>
            <person name="Luo G."/>
            <person name="Schluter A."/>
            <person name="Konstantinidis K.T."/>
            <person name="Angelidaki I."/>
        </authorList>
    </citation>
    <scope>NUCLEOTIDE SEQUENCE [LARGE SCALE GENOMIC DNA]</scope>
    <source>
        <strain evidence="1">AS27yjCOA_65</strain>
    </source>
</reference>
<comment type="caution">
    <text evidence="1">The sequence shown here is derived from an EMBL/GenBank/DDBJ whole genome shotgun (WGS) entry which is preliminary data.</text>
</comment>
<dbReference type="EMBL" id="JAAZON010000113">
    <property type="protein sequence ID" value="NMC62093.1"/>
    <property type="molecule type" value="Genomic_DNA"/>
</dbReference>
<dbReference type="NCBIfam" id="NF007714">
    <property type="entry name" value="PRK10410.1-2"/>
    <property type="match status" value="1"/>
</dbReference>
<sequence length="100" mass="11981">MHRIEREKQTVALMIRIYCRAKHRSRDAVCPQCFELLEYAHKKLISCPFKEKKKACSNCEVHCYSKEMRERIQEVMHFSGPRMLFRHPILTLLHYVSSIS</sequence>
<dbReference type="AlphaFoldDB" id="A0A7X9FPS4"/>
<evidence type="ECO:0000313" key="1">
    <source>
        <dbReference type="EMBL" id="NMC62093.1"/>
    </source>
</evidence>
<accession>A0A7X9FPS4</accession>
<proteinExistence type="predicted"/>
<dbReference type="InterPro" id="IPR020483">
    <property type="entry name" value="Uncharacterised_YgbA"/>
</dbReference>
<evidence type="ECO:0000313" key="2">
    <source>
        <dbReference type="Proteomes" id="UP000524246"/>
    </source>
</evidence>
<dbReference type="Proteomes" id="UP000524246">
    <property type="component" value="Unassembled WGS sequence"/>
</dbReference>
<name>A0A7X9FPS4_9DELT</name>
<gene>
    <name evidence="1" type="ORF">GYA55_02895</name>
</gene>